<dbReference type="GO" id="GO:0004674">
    <property type="term" value="F:protein serine/threonine kinase activity"/>
    <property type="evidence" value="ECO:0007669"/>
    <property type="project" value="UniProtKB-KW"/>
</dbReference>
<dbReference type="Proteomes" id="UP000030645">
    <property type="component" value="Unassembled WGS sequence"/>
</dbReference>
<evidence type="ECO:0000256" key="10">
    <source>
        <dbReference type="RuleBase" id="RU000304"/>
    </source>
</evidence>
<keyword evidence="12" id="KW-1133">Transmembrane helix</keyword>
<dbReference type="InterPro" id="IPR000719">
    <property type="entry name" value="Prot_kinase_dom"/>
</dbReference>
<dbReference type="Pfam" id="PF00069">
    <property type="entry name" value="Pkinase"/>
    <property type="match status" value="1"/>
</dbReference>
<dbReference type="PANTHER" id="PTHR27002">
    <property type="entry name" value="RECEPTOR-LIKE SERINE/THREONINE-PROTEIN KINASE SD1-8"/>
    <property type="match status" value="1"/>
</dbReference>
<dbReference type="InterPro" id="IPR017441">
    <property type="entry name" value="Protein_kinase_ATP_BS"/>
</dbReference>
<name>W9SQ25_9ROSA</name>
<comment type="catalytic activity">
    <reaction evidence="7">
        <text>L-threonyl-[protein] + ATP = O-phospho-L-threonyl-[protein] + ADP + H(+)</text>
        <dbReference type="Rhea" id="RHEA:46608"/>
        <dbReference type="Rhea" id="RHEA-COMP:11060"/>
        <dbReference type="Rhea" id="RHEA-COMP:11605"/>
        <dbReference type="ChEBI" id="CHEBI:15378"/>
        <dbReference type="ChEBI" id="CHEBI:30013"/>
        <dbReference type="ChEBI" id="CHEBI:30616"/>
        <dbReference type="ChEBI" id="CHEBI:61977"/>
        <dbReference type="ChEBI" id="CHEBI:456216"/>
        <dbReference type="EC" id="2.7.11.1"/>
    </reaction>
</comment>
<organism evidence="15 16">
    <name type="scientific">Morus notabilis</name>
    <dbReference type="NCBI Taxonomy" id="981085"/>
    <lineage>
        <taxon>Eukaryota</taxon>
        <taxon>Viridiplantae</taxon>
        <taxon>Streptophyta</taxon>
        <taxon>Embryophyta</taxon>
        <taxon>Tracheophyta</taxon>
        <taxon>Spermatophyta</taxon>
        <taxon>Magnoliopsida</taxon>
        <taxon>eudicotyledons</taxon>
        <taxon>Gunneridae</taxon>
        <taxon>Pentapetalae</taxon>
        <taxon>rosids</taxon>
        <taxon>fabids</taxon>
        <taxon>Rosales</taxon>
        <taxon>Moraceae</taxon>
        <taxon>Moreae</taxon>
        <taxon>Morus</taxon>
    </lineage>
</organism>
<dbReference type="PANTHER" id="PTHR27002:SF181">
    <property type="entry name" value="RECEPTOR-LIKE SERINE_THREONINE-PROTEIN KINASE"/>
    <property type="match status" value="1"/>
</dbReference>
<keyword evidence="3" id="KW-0808">Transferase</keyword>
<dbReference type="InterPro" id="IPR008271">
    <property type="entry name" value="Ser/Thr_kinase_AS"/>
</dbReference>
<keyword evidence="16" id="KW-1185">Reference proteome</keyword>
<keyword evidence="4 9" id="KW-0547">Nucleotide-binding</keyword>
<feature type="signal peptide" evidence="13">
    <location>
        <begin position="1"/>
        <end position="19"/>
    </location>
</feature>
<keyword evidence="12" id="KW-0472">Membrane</keyword>
<evidence type="ECO:0000256" key="8">
    <source>
        <dbReference type="ARBA" id="ARBA00048679"/>
    </source>
</evidence>
<gene>
    <name evidence="15" type="ORF">L484_027063</name>
</gene>
<evidence type="ECO:0000313" key="15">
    <source>
        <dbReference type="EMBL" id="EXC20510.1"/>
    </source>
</evidence>
<sequence length="234" mass="26021">MTKSSSTLLFFILSEQASCMINDALDRLHDLAAETPTDQPPPPTDSIRAGKGKKKATSPSAAIVVVPSVCAFLVLLISICLYSRMRMRKKKRETKEEIDIDAECLQFDFGMISYATNDFSDENKLGQGGFGAVYKGRFSNGKDIAVKRLIMDSDHPGQGDLEFKNENVDPIERENLNWDGRFKIIIGIARGLLYLHEESHLKIVHRDLKAGNILLDAEMNPKIADFGTARLSCL</sequence>
<evidence type="ECO:0000256" key="1">
    <source>
        <dbReference type="ARBA" id="ARBA00012513"/>
    </source>
</evidence>
<dbReference type="SUPFAM" id="SSF56112">
    <property type="entry name" value="Protein kinase-like (PK-like)"/>
    <property type="match status" value="1"/>
</dbReference>
<evidence type="ECO:0000256" key="4">
    <source>
        <dbReference type="ARBA" id="ARBA00022741"/>
    </source>
</evidence>
<evidence type="ECO:0000256" key="7">
    <source>
        <dbReference type="ARBA" id="ARBA00047899"/>
    </source>
</evidence>
<evidence type="ECO:0000256" key="6">
    <source>
        <dbReference type="ARBA" id="ARBA00022840"/>
    </source>
</evidence>
<dbReference type="Gene3D" id="1.10.510.10">
    <property type="entry name" value="Transferase(Phosphotransferase) domain 1"/>
    <property type="match status" value="1"/>
</dbReference>
<keyword evidence="2 10" id="KW-0723">Serine/threonine-protein kinase</keyword>
<dbReference type="Gene3D" id="3.30.200.20">
    <property type="entry name" value="Phosphorylase Kinase, domain 1"/>
    <property type="match status" value="1"/>
</dbReference>
<protein>
    <recommendedName>
        <fullName evidence="1">non-specific serine/threonine protein kinase</fullName>
        <ecNumber evidence="1">2.7.11.1</ecNumber>
    </recommendedName>
</protein>
<feature type="binding site" evidence="9">
    <location>
        <position position="147"/>
    </location>
    <ligand>
        <name>ATP</name>
        <dbReference type="ChEBI" id="CHEBI:30616"/>
    </ligand>
</feature>
<dbReference type="PROSITE" id="PS50011">
    <property type="entry name" value="PROTEIN_KINASE_DOM"/>
    <property type="match status" value="1"/>
</dbReference>
<feature type="transmembrane region" description="Helical" evidence="12">
    <location>
        <begin position="61"/>
        <end position="82"/>
    </location>
</feature>
<feature type="chain" id="PRO_5004929276" description="non-specific serine/threonine protein kinase" evidence="13">
    <location>
        <begin position="20"/>
        <end position="234"/>
    </location>
</feature>
<evidence type="ECO:0000256" key="13">
    <source>
        <dbReference type="SAM" id="SignalP"/>
    </source>
</evidence>
<evidence type="ECO:0000256" key="2">
    <source>
        <dbReference type="ARBA" id="ARBA00022527"/>
    </source>
</evidence>
<dbReference type="FunFam" id="1.10.510.10:FF:001023">
    <property type="entry name" value="Os07g0541700 protein"/>
    <property type="match status" value="1"/>
</dbReference>
<comment type="catalytic activity">
    <reaction evidence="8">
        <text>L-seryl-[protein] + ATP = O-phospho-L-seryl-[protein] + ADP + H(+)</text>
        <dbReference type="Rhea" id="RHEA:17989"/>
        <dbReference type="Rhea" id="RHEA-COMP:9863"/>
        <dbReference type="Rhea" id="RHEA-COMP:11604"/>
        <dbReference type="ChEBI" id="CHEBI:15378"/>
        <dbReference type="ChEBI" id="CHEBI:29999"/>
        <dbReference type="ChEBI" id="CHEBI:30616"/>
        <dbReference type="ChEBI" id="CHEBI:83421"/>
        <dbReference type="ChEBI" id="CHEBI:456216"/>
        <dbReference type="EC" id="2.7.11.1"/>
    </reaction>
</comment>
<evidence type="ECO:0000256" key="9">
    <source>
        <dbReference type="PROSITE-ProRule" id="PRU10141"/>
    </source>
</evidence>
<accession>W9SQ25</accession>
<feature type="domain" description="Protein kinase" evidence="14">
    <location>
        <begin position="119"/>
        <end position="234"/>
    </location>
</feature>
<evidence type="ECO:0000256" key="3">
    <source>
        <dbReference type="ARBA" id="ARBA00022679"/>
    </source>
</evidence>
<dbReference type="PROSITE" id="PS00107">
    <property type="entry name" value="PROTEIN_KINASE_ATP"/>
    <property type="match status" value="1"/>
</dbReference>
<keyword evidence="5 15" id="KW-0418">Kinase</keyword>
<evidence type="ECO:0000256" key="5">
    <source>
        <dbReference type="ARBA" id="ARBA00022777"/>
    </source>
</evidence>
<keyword evidence="15" id="KW-0675">Receptor</keyword>
<keyword evidence="13" id="KW-0732">Signal</keyword>
<dbReference type="PROSITE" id="PS00108">
    <property type="entry name" value="PROTEIN_KINASE_ST"/>
    <property type="match status" value="1"/>
</dbReference>
<evidence type="ECO:0000256" key="11">
    <source>
        <dbReference type="SAM" id="MobiDB-lite"/>
    </source>
</evidence>
<evidence type="ECO:0000259" key="14">
    <source>
        <dbReference type="PROSITE" id="PS50011"/>
    </source>
</evidence>
<dbReference type="GO" id="GO:0005886">
    <property type="term" value="C:plasma membrane"/>
    <property type="evidence" value="ECO:0007669"/>
    <property type="project" value="TreeGrafter"/>
</dbReference>
<evidence type="ECO:0000313" key="16">
    <source>
        <dbReference type="Proteomes" id="UP000030645"/>
    </source>
</evidence>
<feature type="region of interest" description="Disordered" evidence="11">
    <location>
        <begin position="33"/>
        <end position="53"/>
    </location>
</feature>
<dbReference type="GO" id="GO:0005524">
    <property type="term" value="F:ATP binding"/>
    <property type="evidence" value="ECO:0007669"/>
    <property type="project" value="UniProtKB-UniRule"/>
</dbReference>
<dbReference type="InterPro" id="IPR011009">
    <property type="entry name" value="Kinase-like_dom_sf"/>
</dbReference>
<evidence type="ECO:0000256" key="12">
    <source>
        <dbReference type="SAM" id="Phobius"/>
    </source>
</evidence>
<dbReference type="EC" id="2.7.11.1" evidence="1"/>
<proteinExistence type="inferred from homology"/>
<dbReference type="eggNOG" id="ENOG502QWDY">
    <property type="taxonomic scope" value="Eukaryota"/>
</dbReference>
<dbReference type="EMBL" id="KE345919">
    <property type="protein sequence ID" value="EXC20510.1"/>
    <property type="molecule type" value="Genomic_DNA"/>
</dbReference>
<comment type="similarity">
    <text evidence="10">Belongs to the protein kinase superfamily.</text>
</comment>
<keyword evidence="12" id="KW-0812">Transmembrane</keyword>
<keyword evidence="6 9" id="KW-0067">ATP-binding</keyword>
<dbReference type="AlphaFoldDB" id="W9SQ25"/>
<reference evidence="16" key="1">
    <citation type="submission" date="2013-01" db="EMBL/GenBank/DDBJ databases">
        <title>Draft Genome Sequence of a Mulberry Tree, Morus notabilis C.K. Schneid.</title>
        <authorList>
            <person name="He N."/>
            <person name="Zhao S."/>
        </authorList>
    </citation>
    <scope>NUCLEOTIDE SEQUENCE</scope>
</reference>